<dbReference type="PIRSF" id="PIRSF011444">
    <property type="entry name" value="DUF1287"/>
    <property type="match status" value="1"/>
</dbReference>
<dbReference type="HOGENOM" id="CLU_079833_2_0_0"/>
<dbReference type="eggNOG" id="COG3738">
    <property type="taxonomic scope" value="Bacteria"/>
</dbReference>
<evidence type="ECO:0000313" key="3">
    <source>
        <dbReference type="Proteomes" id="UP000002432"/>
    </source>
</evidence>
<keyword evidence="3" id="KW-1185">Reference proteome</keyword>
<dbReference type="EnsemblBacteria" id="ABF40939">
    <property type="protein sequence ID" value="ABF40939"/>
    <property type="gene ID" value="Acid345_1938"/>
</dbReference>
<dbReference type="KEGG" id="aba:Acid345_1938"/>
<feature type="signal peptide" evidence="1">
    <location>
        <begin position="1"/>
        <end position="18"/>
    </location>
</feature>
<dbReference type="Pfam" id="PF06940">
    <property type="entry name" value="DUF1287"/>
    <property type="match status" value="1"/>
</dbReference>
<organism evidence="2 3">
    <name type="scientific">Koribacter versatilis (strain Ellin345)</name>
    <dbReference type="NCBI Taxonomy" id="204669"/>
    <lineage>
        <taxon>Bacteria</taxon>
        <taxon>Pseudomonadati</taxon>
        <taxon>Acidobacteriota</taxon>
        <taxon>Terriglobia</taxon>
        <taxon>Terriglobales</taxon>
        <taxon>Candidatus Korobacteraceae</taxon>
        <taxon>Candidatus Korobacter</taxon>
    </lineage>
</organism>
<evidence type="ECO:0008006" key="4">
    <source>
        <dbReference type="Google" id="ProtNLM"/>
    </source>
</evidence>
<name>Q1IQB1_KORVE</name>
<dbReference type="AlphaFoldDB" id="Q1IQB1"/>
<protein>
    <recommendedName>
        <fullName evidence="4">DUF1287 domain-containing protein</fullName>
    </recommendedName>
</protein>
<dbReference type="PROSITE" id="PS51257">
    <property type="entry name" value="PROKAR_LIPOPROTEIN"/>
    <property type="match status" value="1"/>
</dbReference>
<dbReference type="STRING" id="204669.Acid345_1938"/>
<evidence type="ECO:0000256" key="1">
    <source>
        <dbReference type="SAM" id="SignalP"/>
    </source>
</evidence>
<evidence type="ECO:0000313" key="2">
    <source>
        <dbReference type="EMBL" id="ABF40939.1"/>
    </source>
</evidence>
<dbReference type="RefSeq" id="WP_011522740.1">
    <property type="nucleotide sequence ID" value="NC_008009.1"/>
</dbReference>
<dbReference type="InterPro" id="IPR009706">
    <property type="entry name" value="DUF1287"/>
</dbReference>
<gene>
    <name evidence="2" type="ordered locus">Acid345_1938</name>
</gene>
<feature type="chain" id="PRO_5004191432" description="DUF1287 domain-containing protein" evidence="1">
    <location>
        <begin position="19"/>
        <end position="199"/>
    </location>
</feature>
<reference evidence="2 3" key="1">
    <citation type="journal article" date="2009" name="Appl. Environ. Microbiol.">
        <title>Three genomes from the phylum Acidobacteria provide insight into the lifestyles of these microorganisms in soils.</title>
        <authorList>
            <person name="Ward N.L."/>
            <person name="Challacombe J.F."/>
            <person name="Janssen P.H."/>
            <person name="Henrissat B."/>
            <person name="Coutinho P.M."/>
            <person name="Wu M."/>
            <person name="Xie G."/>
            <person name="Haft D.H."/>
            <person name="Sait M."/>
            <person name="Badger J."/>
            <person name="Barabote R.D."/>
            <person name="Bradley B."/>
            <person name="Brettin T.S."/>
            <person name="Brinkac L.M."/>
            <person name="Bruce D."/>
            <person name="Creasy T."/>
            <person name="Daugherty S.C."/>
            <person name="Davidsen T.M."/>
            <person name="DeBoy R.T."/>
            <person name="Detter J.C."/>
            <person name="Dodson R.J."/>
            <person name="Durkin A.S."/>
            <person name="Ganapathy A."/>
            <person name="Gwinn-Giglio M."/>
            <person name="Han C.S."/>
            <person name="Khouri H."/>
            <person name="Kiss H."/>
            <person name="Kothari S.P."/>
            <person name="Madupu R."/>
            <person name="Nelson K.E."/>
            <person name="Nelson W.C."/>
            <person name="Paulsen I."/>
            <person name="Penn K."/>
            <person name="Ren Q."/>
            <person name="Rosovitz M.J."/>
            <person name="Selengut J.D."/>
            <person name="Shrivastava S."/>
            <person name="Sullivan S.A."/>
            <person name="Tapia R."/>
            <person name="Thompson L.S."/>
            <person name="Watkins K.L."/>
            <person name="Yang Q."/>
            <person name="Yu C."/>
            <person name="Zafar N."/>
            <person name="Zhou L."/>
            <person name="Kuske C.R."/>
        </authorList>
    </citation>
    <scope>NUCLEOTIDE SEQUENCE [LARGE SCALE GENOMIC DNA]</scope>
    <source>
        <strain evidence="2 3">Ellin345</strain>
    </source>
</reference>
<accession>Q1IQB1</accession>
<sequence>MRRWTALLVVAVSMLACAQAPVDRDLLTKKLVAAASARAQVHVRYTGEYVKIDYPNGDVPADTGACTDEIIRIYRAVGIDLQKQVHEDMAKHLADYPMHGRRTDTNIDHRRVPNLMVFYSKFGERLSTARTAEYLPGDIVAWNLDGKHTHIGMVVDQKSLFGRYKVLHNIGEGPQIEDVLFDWKIIGHYRYWGTSQTTQ</sequence>
<dbReference type="Proteomes" id="UP000002432">
    <property type="component" value="Chromosome"/>
</dbReference>
<keyword evidence="1" id="KW-0732">Signal</keyword>
<dbReference type="EMBL" id="CP000360">
    <property type="protein sequence ID" value="ABF40939.1"/>
    <property type="molecule type" value="Genomic_DNA"/>
</dbReference>
<proteinExistence type="predicted"/>